<evidence type="ECO:0000256" key="1">
    <source>
        <dbReference type="SAM" id="MobiDB-lite"/>
    </source>
</evidence>
<proteinExistence type="predicted"/>
<feature type="region of interest" description="Disordered" evidence="1">
    <location>
        <begin position="1"/>
        <end position="103"/>
    </location>
</feature>
<sequence>MDPRACGLKPTIATDKAKSHGNRQDEKNGEGPKQMDPRDDGLKKPETSSKANMHGPGTKHSRAERGKEKMEDSDTGTRRRAGHTAMAKPKAMTSYAGQRTQVQQKEFRTYHEMYRNVTTRNHKPQG</sequence>
<protein>
    <submittedName>
        <fullName evidence="2">Uncharacterized protein</fullName>
    </submittedName>
</protein>
<gene>
    <name evidence="2" type="ORF">OIU84_028056</name>
</gene>
<name>A0AAD6P9P7_9ROSI</name>
<reference evidence="2 3" key="1">
    <citation type="journal article" date="2023" name="Int. J. Mol. Sci.">
        <title>De Novo Assembly and Annotation of 11 Diverse Shrub Willow (Salix) Genomes Reveals Novel Gene Organization in Sex-Linked Regions.</title>
        <authorList>
            <person name="Hyden B."/>
            <person name="Feng K."/>
            <person name="Yates T.B."/>
            <person name="Jawdy S."/>
            <person name="Cereghino C."/>
            <person name="Smart L.B."/>
            <person name="Muchero W."/>
        </authorList>
    </citation>
    <scope>NUCLEOTIDE SEQUENCE [LARGE SCALE GENOMIC DNA]</scope>
    <source>
        <tissue evidence="2">Shoot tip</tissue>
    </source>
</reference>
<organism evidence="2 3">
    <name type="scientific">Salix udensis</name>
    <dbReference type="NCBI Taxonomy" id="889485"/>
    <lineage>
        <taxon>Eukaryota</taxon>
        <taxon>Viridiplantae</taxon>
        <taxon>Streptophyta</taxon>
        <taxon>Embryophyta</taxon>
        <taxon>Tracheophyta</taxon>
        <taxon>Spermatophyta</taxon>
        <taxon>Magnoliopsida</taxon>
        <taxon>eudicotyledons</taxon>
        <taxon>Gunneridae</taxon>
        <taxon>Pentapetalae</taxon>
        <taxon>rosids</taxon>
        <taxon>fabids</taxon>
        <taxon>Malpighiales</taxon>
        <taxon>Salicaceae</taxon>
        <taxon>Saliceae</taxon>
        <taxon>Salix</taxon>
    </lineage>
</organism>
<dbReference type="AlphaFoldDB" id="A0AAD6P9P7"/>
<dbReference type="Proteomes" id="UP001162972">
    <property type="component" value="Chromosome 17"/>
</dbReference>
<feature type="compositionally biased region" description="Basic and acidic residues" evidence="1">
    <location>
        <begin position="15"/>
        <end position="47"/>
    </location>
</feature>
<comment type="caution">
    <text evidence="2">The sequence shown here is derived from an EMBL/GenBank/DDBJ whole genome shotgun (WGS) entry which is preliminary data.</text>
</comment>
<evidence type="ECO:0000313" key="3">
    <source>
        <dbReference type="Proteomes" id="UP001162972"/>
    </source>
</evidence>
<dbReference type="EMBL" id="JAPFFJ010000008">
    <property type="protein sequence ID" value="KAJ6420628.1"/>
    <property type="molecule type" value="Genomic_DNA"/>
</dbReference>
<keyword evidence="3" id="KW-1185">Reference proteome</keyword>
<accession>A0AAD6P9P7</accession>
<evidence type="ECO:0000313" key="2">
    <source>
        <dbReference type="EMBL" id="KAJ6420628.1"/>
    </source>
</evidence>
<feature type="compositionally biased region" description="Basic and acidic residues" evidence="1">
    <location>
        <begin position="61"/>
        <end position="77"/>
    </location>
</feature>